<protein>
    <submittedName>
        <fullName evidence="2">Uncharacterized protein</fullName>
    </submittedName>
</protein>
<dbReference type="PANTHER" id="PTHR34569:SF2">
    <property type="entry name" value="EXPRESSED PROTEIN"/>
    <property type="match status" value="1"/>
</dbReference>
<evidence type="ECO:0000256" key="1">
    <source>
        <dbReference type="SAM" id="MobiDB-lite"/>
    </source>
</evidence>
<sequence>MEENFSSLKRWNSEPSLVEIPSKVRSQRRSPAAFVHDHHQSSSSPSPLSTFSGVDFDLLSLMSPTYISLRDLLTTSPPIISPTVTATAATISSSSGGSAFAAFFLSGYEISIRNHLRKSASSAYFQPMSSSPNASWSQLWRCFSGDFFMPLFASVNRWIVNIVTRVSNWLVAELSLIFCR</sequence>
<dbReference type="AlphaFoldDB" id="A0AAD3SFT2"/>
<comment type="caution">
    <text evidence="2">The sequence shown here is derived from an EMBL/GenBank/DDBJ whole genome shotgun (WGS) entry which is preliminary data.</text>
</comment>
<dbReference type="Proteomes" id="UP001279734">
    <property type="component" value="Unassembled WGS sequence"/>
</dbReference>
<gene>
    <name evidence="2" type="ORF">Nepgr_011826</name>
</gene>
<keyword evidence="3" id="KW-1185">Reference proteome</keyword>
<dbReference type="EMBL" id="BSYO01000009">
    <property type="protein sequence ID" value="GMH09985.1"/>
    <property type="molecule type" value="Genomic_DNA"/>
</dbReference>
<name>A0AAD3SFT2_NEPGR</name>
<proteinExistence type="predicted"/>
<dbReference type="PANTHER" id="PTHR34569">
    <property type="entry name" value="EXPRESSED PROTEIN"/>
    <property type="match status" value="1"/>
</dbReference>
<reference evidence="2" key="1">
    <citation type="submission" date="2023-05" db="EMBL/GenBank/DDBJ databases">
        <title>Nepenthes gracilis genome sequencing.</title>
        <authorList>
            <person name="Fukushima K."/>
        </authorList>
    </citation>
    <scope>NUCLEOTIDE SEQUENCE</scope>
    <source>
        <strain evidence="2">SING2019-196</strain>
    </source>
</reference>
<organism evidence="2 3">
    <name type="scientific">Nepenthes gracilis</name>
    <name type="common">Slender pitcher plant</name>
    <dbReference type="NCBI Taxonomy" id="150966"/>
    <lineage>
        <taxon>Eukaryota</taxon>
        <taxon>Viridiplantae</taxon>
        <taxon>Streptophyta</taxon>
        <taxon>Embryophyta</taxon>
        <taxon>Tracheophyta</taxon>
        <taxon>Spermatophyta</taxon>
        <taxon>Magnoliopsida</taxon>
        <taxon>eudicotyledons</taxon>
        <taxon>Gunneridae</taxon>
        <taxon>Pentapetalae</taxon>
        <taxon>Caryophyllales</taxon>
        <taxon>Nepenthaceae</taxon>
        <taxon>Nepenthes</taxon>
    </lineage>
</organism>
<evidence type="ECO:0000313" key="2">
    <source>
        <dbReference type="EMBL" id="GMH09985.1"/>
    </source>
</evidence>
<evidence type="ECO:0000313" key="3">
    <source>
        <dbReference type="Proteomes" id="UP001279734"/>
    </source>
</evidence>
<accession>A0AAD3SFT2</accession>
<feature type="region of interest" description="Disordered" evidence="1">
    <location>
        <begin position="19"/>
        <end position="46"/>
    </location>
</feature>